<gene>
    <name evidence="2" type="ORF">DdX_04997</name>
</gene>
<protein>
    <submittedName>
        <fullName evidence="2">Uncharacterized protein</fullName>
    </submittedName>
</protein>
<reference evidence="2" key="1">
    <citation type="submission" date="2022-01" db="EMBL/GenBank/DDBJ databases">
        <title>Genome Sequence Resource for Two Populations of Ditylenchus destructor, the Migratory Endoparasitic Phytonematode.</title>
        <authorList>
            <person name="Zhang H."/>
            <person name="Lin R."/>
            <person name="Xie B."/>
        </authorList>
    </citation>
    <scope>NUCLEOTIDE SEQUENCE</scope>
    <source>
        <strain evidence="2">BazhouSP</strain>
    </source>
</reference>
<name>A0AAD4NDX6_9BILA</name>
<evidence type="ECO:0000256" key="1">
    <source>
        <dbReference type="SAM" id="MobiDB-lite"/>
    </source>
</evidence>
<comment type="caution">
    <text evidence="2">The sequence shown here is derived from an EMBL/GenBank/DDBJ whole genome shotgun (WGS) entry which is preliminary data.</text>
</comment>
<evidence type="ECO:0000313" key="2">
    <source>
        <dbReference type="EMBL" id="KAI1720751.1"/>
    </source>
</evidence>
<sequence length="151" mass="16243">MSGLLRSRENSSGRRHSLPLSFNASLAYMLATFVALSLCLLSANAEDSQSVSNVACPAEQLGVTPCRCCKMDCWYAISKSATHELGHIPGQEGEDEAMATLRLIRACMISQCSSVCPPAGPRLFRPSSGLNRERPTFSLGSARPRPIIPMA</sequence>
<dbReference type="Proteomes" id="UP001201812">
    <property type="component" value="Unassembled WGS sequence"/>
</dbReference>
<proteinExistence type="predicted"/>
<organism evidence="2 3">
    <name type="scientific">Ditylenchus destructor</name>
    <dbReference type="NCBI Taxonomy" id="166010"/>
    <lineage>
        <taxon>Eukaryota</taxon>
        <taxon>Metazoa</taxon>
        <taxon>Ecdysozoa</taxon>
        <taxon>Nematoda</taxon>
        <taxon>Chromadorea</taxon>
        <taxon>Rhabditida</taxon>
        <taxon>Tylenchina</taxon>
        <taxon>Tylenchomorpha</taxon>
        <taxon>Sphaerularioidea</taxon>
        <taxon>Anguinidae</taxon>
        <taxon>Anguininae</taxon>
        <taxon>Ditylenchus</taxon>
    </lineage>
</organism>
<accession>A0AAD4NDX6</accession>
<dbReference type="AlphaFoldDB" id="A0AAD4NDX6"/>
<feature type="region of interest" description="Disordered" evidence="1">
    <location>
        <begin position="126"/>
        <end position="151"/>
    </location>
</feature>
<keyword evidence="3" id="KW-1185">Reference proteome</keyword>
<evidence type="ECO:0000313" key="3">
    <source>
        <dbReference type="Proteomes" id="UP001201812"/>
    </source>
</evidence>
<dbReference type="EMBL" id="JAKKPZ010000005">
    <property type="protein sequence ID" value="KAI1720751.1"/>
    <property type="molecule type" value="Genomic_DNA"/>
</dbReference>